<evidence type="ECO:0000256" key="5">
    <source>
        <dbReference type="RuleBase" id="RU369119"/>
    </source>
</evidence>
<feature type="binding site" description="proximal binding residue" evidence="4">
    <location>
        <position position="349"/>
    </location>
    <ligand>
        <name>heme b</name>
        <dbReference type="ChEBI" id="CHEBI:60344"/>
    </ligand>
    <ligandPart>
        <name>Fe</name>
        <dbReference type="ChEBI" id="CHEBI:18248"/>
    </ligandPart>
</feature>
<dbReference type="InterPro" id="IPR000898">
    <property type="entry name" value="Indolamine_dOase"/>
</dbReference>
<dbReference type="EC" id="1.13.11.52" evidence="5"/>
<dbReference type="Proteomes" id="UP000184330">
    <property type="component" value="Unassembled WGS sequence"/>
</dbReference>
<keyword evidence="2 4" id="KW-0479">Metal-binding</keyword>
<keyword evidence="5" id="KW-0560">Oxidoreductase</keyword>
<dbReference type="GO" id="GO:0019441">
    <property type="term" value="P:L-tryptophan catabolic process to kynurenine"/>
    <property type="evidence" value="ECO:0007669"/>
    <property type="project" value="UniProtKB-UniRule"/>
</dbReference>
<evidence type="ECO:0000256" key="3">
    <source>
        <dbReference type="ARBA" id="ARBA00023004"/>
    </source>
</evidence>
<dbReference type="GO" id="GO:0046872">
    <property type="term" value="F:metal ion binding"/>
    <property type="evidence" value="ECO:0007669"/>
    <property type="project" value="UniProtKB-UniRule"/>
</dbReference>
<reference evidence="7 8" key="1">
    <citation type="submission" date="2016-03" db="EMBL/GenBank/DDBJ databases">
        <authorList>
            <person name="Ploux O."/>
        </authorList>
    </citation>
    <scope>NUCLEOTIDE SEQUENCE [LARGE SCALE GENOMIC DNA]</scope>
    <source>
        <strain evidence="7 8">UAMH 11012</strain>
    </source>
</reference>
<evidence type="ECO:0000313" key="8">
    <source>
        <dbReference type="Proteomes" id="UP000184330"/>
    </source>
</evidence>
<dbReference type="PROSITE" id="PS00876">
    <property type="entry name" value="IDO_1"/>
    <property type="match status" value="1"/>
</dbReference>
<feature type="region of interest" description="Disordered" evidence="6">
    <location>
        <begin position="385"/>
        <end position="412"/>
    </location>
</feature>
<evidence type="ECO:0000256" key="1">
    <source>
        <dbReference type="ARBA" id="ARBA00007119"/>
    </source>
</evidence>
<accession>A0A1L7WF28</accession>
<evidence type="ECO:0000256" key="2">
    <source>
        <dbReference type="ARBA" id="ARBA00022723"/>
    </source>
</evidence>
<proteinExistence type="inferred from homology"/>
<dbReference type="FunFam" id="1.20.58.480:FF:000004">
    <property type="entry name" value="Indoleamine 2,3-dioxygenase subfamily"/>
    <property type="match status" value="1"/>
</dbReference>
<evidence type="ECO:0000256" key="6">
    <source>
        <dbReference type="SAM" id="MobiDB-lite"/>
    </source>
</evidence>
<comment type="similarity">
    <text evidence="1 5">Belongs to the indoleamine 2,3-dioxygenase family.</text>
</comment>
<dbReference type="OrthoDB" id="540174at2759"/>
<keyword evidence="8" id="KW-1185">Reference proteome</keyword>
<dbReference type="GO" id="GO:0005737">
    <property type="term" value="C:cytoplasm"/>
    <property type="evidence" value="ECO:0007669"/>
    <property type="project" value="TreeGrafter"/>
</dbReference>
<dbReference type="GO" id="GO:0034354">
    <property type="term" value="P:'de novo' NAD+ biosynthetic process from L-tryptophan"/>
    <property type="evidence" value="ECO:0007669"/>
    <property type="project" value="TreeGrafter"/>
</dbReference>
<comment type="function">
    <text evidence="5">Produces N-formyl-kynurenine through the oxidation of tryptophan.</text>
</comment>
<feature type="compositionally biased region" description="Basic and acidic residues" evidence="6">
    <location>
        <begin position="401"/>
        <end position="412"/>
    </location>
</feature>
<dbReference type="Pfam" id="PF01231">
    <property type="entry name" value="IDO"/>
    <property type="match status" value="1"/>
</dbReference>
<evidence type="ECO:0000313" key="7">
    <source>
        <dbReference type="EMBL" id="CZR51348.1"/>
    </source>
</evidence>
<dbReference type="PANTHER" id="PTHR28657">
    <property type="entry name" value="INDOLEAMINE 2,3-DIOXYGENASE"/>
    <property type="match status" value="1"/>
</dbReference>
<dbReference type="AlphaFoldDB" id="A0A1L7WF28"/>
<gene>
    <name evidence="7" type="ORF">PAC_01223</name>
</gene>
<dbReference type="InterPro" id="IPR037217">
    <property type="entry name" value="Trp/Indoleamine_2_3_dOase-like"/>
</dbReference>
<dbReference type="SUPFAM" id="SSF140959">
    <property type="entry name" value="Indolic compounds 2,3-dioxygenase-like"/>
    <property type="match status" value="1"/>
</dbReference>
<dbReference type="GO" id="GO:0020037">
    <property type="term" value="F:heme binding"/>
    <property type="evidence" value="ECO:0007669"/>
    <property type="project" value="UniProtKB-UniRule"/>
</dbReference>
<dbReference type="EMBL" id="FJOG01000001">
    <property type="protein sequence ID" value="CZR51348.1"/>
    <property type="molecule type" value="Genomic_DNA"/>
</dbReference>
<evidence type="ECO:0000256" key="4">
    <source>
        <dbReference type="PIRSR" id="PIRSR600898-1"/>
    </source>
</evidence>
<comment type="catalytic activity">
    <reaction evidence="5">
        <text>L-tryptophan + O2 = N-formyl-L-kynurenine</text>
        <dbReference type="Rhea" id="RHEA:24536"/>
        <dbReference type="ChEBI" id="CHEBI:15379"/>
        <dbReference type="ChEBI" id="CHEBI:57912"/>
        <dbReference type="ChEBI" id="CHEBI:58629"/>
    </reaction>
</comment>
<organism evidence="7 8">
    <name type="scientific">Phialocephala subalpina</name>
    <dbReference type="NCBI Taxonomy" id="576137"/>
    <lineage>
        <taxon>Eukaryota</taxon>
        <taxon>Fungi</taxon>
        <taxon>Dikarya</taxon>
        <taxon>Ascomycota</taxon>
        <taxon>Pezizomycotina</taxon>
        <taxon>Leotiomycetes</taxon>
        <taxon>Helotiales</taxon>
        <taxon>Mollisiaceae</taxon>
        <taxon>Phialocephala</taxon>
        <taxon>Phialocephala fortinii species complex</taxon>
    </lineage>
</organism>
<dbReference type="PANTHER" id="PTHR28657:SF10">
    <property type="entry name" value="INDOLEAMINE 2,3-DIOXYGENASE"/>
    <property type="match status" value="1"/>
</dbReference>
<dbReference type="Gene3D" id="1.20.58.480">
    <property type="match status" value="1"/>
</dbReference>
<protein>
    <recommendedName>
        <fullName evidence="5">Indoleamine 2,3-dioxygenase</fullName>
        <ecNumber evidence="5">1.13.11.52</ecNumber>
    </recommendedName>
</protein>
<dbReference type="GO" id="GO:0033754">
    <property type="term" value="F:indoleamine 2,3-dioxygenase activity"/>
    <property type="evidence" value="ECO:0007669"/>
    <property type="project" value="UniProtKB-EC"/>
</dbReference>
<keyword evidence="4 5" id="KW-0349">Heme</keyword>
<dbReference type="STRING" id="576137.A0A1L7WF28"/>
<sequence length="412" mass="46327">MLGPLNINLAEYSVSSRNGFLPDEIPLERLSDSYYIEWETIIEKLPLLLQTKSLRVSVDRMQVLSTSKLISEPEWRRAYLLLSFFTHAYIWETGGPSERIPPQISVPFLRVSDHFNLPTTATYAALNLWNFATTPPDADLRKVENLRSLHTFTGSRDEEWFYLISVAIEAHGARVIPLMMTAMDAVRANDSSVVTDALIKFSECIREIGEILKRMNERCDPQVFYNVIRPFLAGSKNMAVAGLPNGVYYDEGDGKSQWRKYSGGSNAQSSLIQFFDVVLGVQHSSTKGSSANSFLQEMRRYMPGKHADFLRKIEEIANIRGYAESTSDSEVTEAYNLAVEELKKFRDIHIGIVTRYIITPSKQHAPSEHAGLNLAVASANPTSAKDLHGTGGTQLLPFLKQSRDETRDTRIP</sequence>
<keyword evidence="3 4" id="KW-0408">Iron</keyword>
<name>A0A1L7WF28_9HELO</name>
<keyword evidence="5 7" id="KW-0223">Dioxygenase</keyword>